<sequence length="100" mass="11258">MEHRVWVTTVVSGKPQNCSATGVHTIEVMGLQFQNVSVLADDAFHLEMNWFRNAEARPNPLRLVNTIPNDPKLDFDPVLPLLRQMVNELRAEAALPAKLL</sequence>
<proteinExistence type="predicted"/>
<evidence type="ECO:0000313" key="2">
    <source>
        <dbReference type="Proteomes" id="UP000798662"/>
    </source>
</evidence>
<evidence type="ECO:0000313" key="1">
    <source>
        <dbReference type="EMBL" id="KAK1870141.1"/>
    </source>
</evidence>
<dbReference type="EMBL" id="CM020620">
    <property type="protein sequence ID" value="KAK1870141.1"/>
    <property type="molecule type" value="Genomic_DNA"/>
</dbReference>
<comment type="caution">
    <text evidence="1">The sequence shown here is derived from an EMBL/GenBank/DDBJ whole genome shotgun (WGS) entry which is preliminary data.</text>
</comment>
<protein>
    <submittedName>
        <fullName evidence="1">Uncharacterized protein</fullName>
    </submittedName>
</protein>
<accession>A0ACC3CJU8</accession>
<organism evidence="1 2">
    <name type="scientific">Pyropia yezoensis</name>
    <name type="common">Susabi-nori</name>
    <name type="synonym">Porphyra yezoensis</name>
    <dbReference type="NCBI Taxonomy" id="2788"/>
    <lineage>
        <taxon>Eukaryota</taxon>
        <taxon>Rhodophyta</taxon>
        <taxon>Bangiophyceae</taxon>
        <taxon>Bangiales</taxon>
        <taxon>Bangiaceae</taxon>
        <taxon>Pyropia</taxon>
    </lineage>
</organism>
<keyword evidence="2" id="KW-1185">Reference proteome</keyword>
<gene>
    <name evidence="1" type="ORF">I4F81_012603</name>
</gene>
<reference evidence="1" key="1">
    <citation type="submission" date="2019-11" db="EMBL/GenBank/DDBJ databases">
        <title>Nori genome reveals adaptations in red seaweeds to the harsh intertidal environment.</title>
        <authorList>
            <person name="Wang D."/>
            <person name="Mao Y."/>
        </authorList>
    </citation>
    <scope>NUCLEOTIDE SEQUENCE</scope>
    <source>
        <tissue evidence="1">Gametophyte</tissue>
    </source>
</reference>
<dbReference type="Proteomes" id="UP000798662">
    <property type="component" value="Chromosome 3"/>
</dbReference>
<name>A0ACC3CJU8_PYRYE</name>